<dbReference type="GO" id="GO:0005524">
    <property type="term" value="F:ATP binding"/>
    <property type="evidence" value="ECO:0007669"/>
    <property type="project" value="UniProtKB-KW"/>
</dbReference>
<name>A0AA39WY73_9PEZI</name>
<feature type="compositionally biased region" description="Polar residues" evidence="9">
    <location>
        <begin position="1611"/>
        <end position="1629"/>
    </location>
</feature>
<dbReference type="GO" id="GO:0016887">
    <property type="term" value="F:ATP hydrolysis activity"/>
    <property type="evidence" value="ECO:0007669"/>
    <property type="project" value="InterPro"/>
</dbReference>
<dbReference type="Proteomes" id="UP001175000">
    <property type="component" value="Unassembled WGS sequence"/>
</dbReference>
<dbReference type="PANTHER" id="PTHR45797">
    <property type="entry name" value="RAD54-LIKE"/>
    <property type="match status" value="1"/>
</dbReference>
<dbReference type="EMBL" id="JAULSU010000003">
    <property type="protein sequence ID" value="KAK0623445.1"/>
    <property type="molecule type" value="Genomic_DNA"/>
</dbReference>
<evidence type="ECO:0000313" key="13">
    <source>
        <dbReference type="Proteomes" id="UP001175000"/>
    </source>
</evidence>
<evidence type="ECO:0000259" key="11">
    <source>
        <dbReference type="PROSITE" id="PS51194"/>
    </source>
</evidence>
<feature type="domain" description="Helicase ATP-binding" evidence="10">
    <location>
        <begin position="885"/>
        <end position="1073"/>
    </location>
</feature>
<feature type="compositionally biased region" description="Acidic residues" evidence="9">
    <location>
        <begin position="490"/>
        <end position="513"/>
    </location>
</feature>
<accession>A0AA39WY73</accession>
<feature type="compositionally biased region" description="Basic residues" evidence="9">
    <location>
        <begin position="796"/>
        <end position="806"/>
    </location>
</feature>
<proteinExistence type="inferred from homology"/>
<dbReference type="InterPro" id="IPR056026">
    <property type="entry name" value="DUF7607"/>
</dbReference>
<sequence length="1800" mass="200242">MAEAEETDPYLWDVDRVVRELCTTNRSWQAPPANKLPDPVCLEASIREKEIDGQTLLTYPIVFDRPSLFQELGVTKPAHKLSINNAVKQFQKRSPRFRRWKLDELTENNSDEDEARPVFASRESPAAKVPSADITTLDGLKHATGESSASASPPQNAVSTTPLALTASADGLKRDSQSCINTGIPLAEQGVLDGPPAKKRRVQLTLVSSTPIHPNGTVLPTEGDGLQMRKTEEGLMQMARSSPAYLGEAVPKFGRLVTDVAVDDEPEEISWVGRSHHLPGRCIQAAQVMKHVLLSEPSSVSKVESANGEDDVLPVFGESDDGQSIDSETWNAYQRDEERKERRKAAKQAAKESRPGPEKVAEALERAIQQVEADWVSTKKLKYEGKARKIWDDARLDPNRQRTIMQLKADRDMLAARIEKLKEEFLKEEWQDESEFDELVPAHLGVSIHDLQLKNWQIKVIESPQQPPRLKSLPKPNARRHRTPEKSSDEESIPSEVDESDSVAGSEDADDLFVDNHPVPDPMQVDAPEFEELASPRGQSPEGVGLGAAAQSSPPRSRSGSPPAASQPKSEVDLPETPRRLHRANRTTIEIQSSPVINETNEKPPFADVDKIARLGIAHWAAVKDNERLVIAILAGWASESRGLILEATQSSTSSELWDRFIQPLADVVVAPARFEDCDPTSPPILFLRLFDCFISGSIGSIDRLHVDKLQLLTLRRIVAKRAEFFKRFCRFLQKVSPIFLDVTSPTPTARIKLVSRPGTESQEPPSQPVDMEIENVPDEVFSSESDEDETLLSSAKKRKQKRKPARDKVAEKLRLTTVIQKEENEKRRQLFRASGAVAIPTGKSRLIVNETKDADHALIYINKHIGDRIKDHQIEGVRFLWDHIVHSGTHQGCLLAHEMGLGKTMQAITLLVVISEATQSDDPSIRSQIPEHLQALKTLILCPPGLVDNWTEEISIWGKGVLSQVWKLDSTLSAEARKQMVEDWDEQGGILLIGYGLFTILSGDEELGLRDTLENAPSIVVADEAHYLKNPSSKRHQACSNFKTMSRVALTGSPLTTNVMNYYAMINWVAPNYLADITEFRHRFEDPIREGLYADSTDAAKRKARKMLHILKETVGPKVHRKDVQVLRDTLPGKKEFIITVPLTEAQMRAYNAYLEVVNNPTLAERVSKFGHSKIWSLVSVLSRLLAHPRVFKQAVEDRKKKAHEPRKKKMTKDANANSTSDDNEFLDELPIEYLSQISASMSDLKDIDNPCHSYRMQVLFAILEECKRVRDKVLVFSQSLLTLDYLENAFRRQKRHYSRLDGSTKISDRQRAIKSFNNDPNAEIYLISTTAGGVGLNIYGANRVVIFDFKYTPAEEQQAIGRAYRIGQTKTVFVYWLTTGGTFEAAIHNNAVFKKQLASRVVDKKNPDPYANKFKEYFVSPTIPEQEDLTPVLDKDKVLDAVLQSEKLEGVVRKVITTETFEKEEVYELSAEDKLEAEADIEMERLRINNPEEHRRREALKANVGLMQTPLTAPPAASKTPQPGFRQQPSIGRPHSSPTGDVPPLGMLPPSTAPPMAHPVTQAPVSPRPSGPSNSGIPAVIPSAELPSGRLLQIDPTKAKGSPLAAQDALSTAQTAPLQAPTGSTNGVLGGSPAIKHNKRDLEPILAPGTSFKDAPAALSQGQPVSSKEEEAQMLAALSRARDELRKAQRITAVPQDLVSNVLSELDHSGYTGLPRLDKLRFLIKCAGENRFAEALLAGYLKPEQIAKMDRTDLMKEDSRLKSMEESAFNDMVWEHAATEVGVNVFSQEHSEHLKLDN</sequence>
<dbReference type="Gene3D" id="3.40.50.300">
    <property type="entry name" value="P-loop containing nucleotide triphosphate hydrolases"/>
    <property type="match status" value="1"/>
</dbReference>
<protein>
    <submittedName>
        <fullName evidence="12">Uncharacterized protein</fullName>
    </submittedName>
</protein>
<feature type="compositionally biased region" description="Polar residues" evidence="9">
    <location>
        <begin position="1521"/>
        <end position="1532"/>
    </location>
</feature>
<dbReference type="InterPro" id="IPR049730">
    <property type="entry name" value="SNF2/RAD54-like_C"/>
</dbReference>
<dbReference type="PROSITE" id="PS51192">
    <property type="entry name" value="HELICASE_ATP_BIND_1"/>
    <property type="match status" value="1"/>
</dbReference>
<keyword evidence="3" id="KW-0547">Nucleotide-binding</keyword>
<evidence type="ECO:0000256" key="3">
    <source>
        <dbReference type="ARBA" id="ARBA00022741"/>
    </source>
</evidence>
<dbReference type="GO" id="GO:0003677">
    <property type="term" value="F:DNA binding"/>
    <property type="evidence" value="ECO:0007669"/>
    <property type="project" value="UniProtKB-KW"/>
</dbReference>
<evidence type="ECO:0000256" key="6">
    <source>
        <dbReference type="ARBA" id="ARBA00022840"/>
    </source>
</evidence>
<feature type="region of interest" description="Disordered" evidence="9">
    <location>
        <begin position="1508"/>
        <end position="1584"/>
    </location>
</feature>
<reference evidence="12" key="1">
    <citation type="submission" date="2023-06" db="EMBL/GenBank/DDBJ databases">
        <title>Genome-scale phylogeny and comparative genomics of the fungal order Sordariales.</title>
        <authorList>
            <consortium name="Lawrence Berkeley National Laboratory"/>
            <person name="Hensen N."/>
            <person name="Bonometti L."/>
            <person name="Westerberg I."/>
            <person name="Brannstrom I.O."/>
            <person name="Guillou S."/>
            <person name="Cros-Aarteil S."/>
            <person name="Calhoun S."/>
            <person name="Haridas S."/>
            <person name="Kuo A."/>
            <person name="Mondo S."/>
            <person name="Pangilinan J."/>
            <person name="Riley R."/>
            <person name="Labutti K."/>
            <person name="Andreopoulos B."/>
            <person name="Lipzen A."/>
            <person name="Chen C."/>
            <person name="Yanf M."/>
            <person name="Daum C."/>
            <person name="Ng V."/>
            <person name="Clum A."/>
            <person name="Steindorff A."/>
            <person name="Ohm R."/>
            <person name="Martin F."/>
            <person name="Silar P."/>
            <person name="Natvig D."/>
            <person name="Lalanne C."/>
            <person name="Gautier V."/>
            <person name="Ament-Velasquez S.L."/>
            <person name="Kruys A."/>
            <person name="Hutchinson M.I."/>
            <person name="Powell A.J."/>
            <person name="Barry K."/>
            <person name="Miller A.N."/>
            <person name="Grigoriev I.V."/>
            <person name="Debuchy R."/>
            <person name="Gladieux P."/>
            <person name="Thoren M.H."/>
            <person name="Johannesson H."/>
        </authorList>
    </citation>
    <scope>NUCLEOTIDE SEQUENCE</scope>
    <source>
        <strain evidence="12">CBS 606.72</strain>
    </source>
</reference>
<evidence type="ECO:0000313" key="12">
    <source>
        <dbReference type="EMBL" id="KAK0623445.1"/>
    </source>
</evidence>
<feature type="region of interest" description="Disordered" evidence="9">
    <location>
        <begin position="1197"/>
        <end position="1225"/>
    </location>
</feature>
<dbReference type="Pfam" id="PF00176">
    <property type="entry name" value="SNF2-rel_dom"/>
    <property type="match status" value="1"/>
</dbReference>
<feature type="region of interest" description="Disordered" evidence="9">
    <location>
        <begin position="316"/>
        <end position="339"/>
    </location>
</feature>
<evidence type="ECO:0000256" key="7">
    <source>
        <dbReference type="ARBA" id="ARBA00023125"/>
    </source>
</evidence>
<dbReference type="Pfam" id="PF00271">
    <property type="entry name" value="Helicase_C"/>
    <property type="match status" value="1"/>
</dbReference>
<dbReference type="InterPro" id="IPR038718">
    <property type="entry name" value="SNF2-like_sf"/>
</dbReference>
<feature type="compositionally biased region" description="Low complexity" evidence="9">
    <location>
        <begin position="547"/>
        <end position="568"/>
    </location>
</feature>
<comment type="caution">
    <text evidence="12">The sequence shown here is derived from an EMBL/GenBank/DDBJ whole genome shotgun (WGS) entry which is preliminary data.</text>
</comment>
<evidence type="ECO:0000256" key="2">
    <source>
        <dbReference type="ARBA" id="ARBA00007025"/>
    </source>
</evidence>
<feature type="compositionally biased region" description="Basic residues" evidence="9">
    <location>
        <begin position="1202"/>
        <end position="1212"/>
    </location>
</feature>
<gene>
    <name evidence="12" type="ORF">B0T14DRAFT_428920</name>
</gene>
<dbReference type="InterPro" id="IPR027417">
    <property type="entry name" value="P-loop_NTPase"/>
</dbReference>
<feature type="compositionally biased region" description="Basic and acidic residues" evidence="9">
    <location>
        <begin position="570"/>
        <end position="579"/>
    </location>
</feature>
<keyword evidence="8" id="KW-0539">Nucleus</keyword>
<dbReference type="SMART" id="SM00487">
    <property type="entry name" value="DEXDc"/>
    <property type="match status" value="1"/>
</dbReference>
<dbReference type="SUPFAM" id="SSF52540">
    <property type="entry name" value="P-loop containing nucleoside triphosphate hydrolases"/>
    <property type="match status" value="2"/>
</dbReference>
<dbReference type="InterPro" id="IPR014001">
    <property type="entry name" value="Helicase_ATP-bd"/>
</dbReference>
<evidence type="ECO:0000256" key="9">
    <source>
        <dbReference type="SAM" id="MobiDB-lite"/>
    </source>
</evidence>
<feature type="region of interest" description="Disordered" evidence="9">
    <location>
        <begin position="1596"/>
        <end position="1669"/>
    </location>
</feature>
<dbReference type="SMART" id="SM00490">
    <property type="entry name" value="HELICc"/>
    <property type="match status" value="1"/>
</dbReference>
<keyword evidence="13" id="KW-1185">Reference proteome</keyword>
<dbReference type="InterPro" id="IPR001650">
    <property type="entry name" value="Helicase_C-like"/>
</dbReference>
<dbReference type="InterPro" id="IPR000330">
    <property type="entry name" value="SNF2_N"/>
</dbReference>
<evidence type="ECO:0000256" key="8">
    <source>
        <dbReference type="ARBA" id="ARBA00023242"/>
    </source>
</evidence>
<dbReference type="CDD" id="cd18793">
    <property type="entry name" value="SF2_C_SNF"/>
    <property type="match status" value="1"/>
</dbReference>
<keyword evidence="5" id="KW-0347">Helicase</keyword>
<keyword evidence="4" id="KW-0378">Hydrolase</keyword>
<dbReference type="GO" id="GO:0004386">
    <property type="term" value="F:helicase activity"/>
    <property type="evidence" value="ECO:0007669"/>
    <property type="project" value="UniProtKB-KW"/>
</dbReference>
<comment type="similarity">
    <text evidence="2">Belongs to the SNF2/RAD54 helicase family.</text>
</comment>
<comment type="subcellular location">
    <subcellularLocation>
        <location evidence="1">Nucleus</location>
    </subcellularLocation>
</comment>
<dbReference type="PANTHER" id="PTHR45797:SF1">
    <property type="entry name" value="HELICASE ARIP4"/>
    <property type="match status" value="1"/>
</dbReference>
<keyword evidence="7" id="KW-0238">DNA-binding</keyword>
<keyword evidence="6" id="KW-0067">ATP-binding</keyword>
<feature type="region of interest" description="Disordered" evidence="9">
    <location>
        <begin position="464"/>
        <end position="582"/>
    </location>
</feature>
<feature type="region of interest" description="Disordered" evidence="9">
    <location>
        <begin position="752"/>
        <end position="809"/>
    </location>
</feature>
<dbReference type="Gene3D" id="3.40.50.10810">
    <property type="entry name" value="Tandem AAA-ATPase domain"/>
    <property type="match status" value="1"/>
</dbReference>
<evidence type="ECO:0000259" key="10">
    <source>
        <dbReference type="PROSITE" id="PS51192"/>
    </source>
</evidence>
<evidence type="ECO:0000256" key="4">
    <source>
        <dbReference type="ARBA" id="ARBA00022801"/>
    </source>
</evidence>
<evidence type="ECO:0000256" key="5">
    <source>
        <dbReference type="ARBA" id="ARBA00022806"/>
    </source>
</evidence>
<dbReference type="Pfam" id="PF24580">
    <property type="entry name" value="DUF7607"/>
    <property type="match status" value="1"/>
</dbReference>
<evidence type="ECO:0000256" key="1">
    <source>
        <dbReference type="ARBA" id="ARBA00004123"/>
    </source>
</evidence>
<feature type="region of interest" description="Disordered" evidence="9">
    <location>
        <begin position="107"/>
        <end position="134"/>
    </location>
</feature>
<dbReference type="GO" id="GO:0005634">
    <property type="term" value="C:nucleus"/>
    <property type="evidence" value="ECO:0007669"/>
    <property type="project" value="UniProtKB-SubCell"/>
</dbReference>
<dbReference type="InterPro" id="IPR044574">
    <property type="entry name" value="ARIP4-like"/>
</dbReference>
<dbReference type="PROSITE" id="PS51194">
    <property type="entry name" value="HELICASE_CTER"/>
    <property type="match status" value="1"/>
</dbReference>
<feature type="domain" description="Helicase C-terminal" evidence="11">
    <location>
        <begin position="1263"/>
        <end position="1420"/>
    </location>
</feature>
<organism evidence="12 13">
    <name type="scientific">Immersiella caudata</name>
    <dbReference type="NCBI Taxonomy" id="314043"/>
    <lineage>
        <taxon>Eukaryota</taxon>
        <taxon>Fungi</taxon>
        <taxon>Dikarya</taxon>
        <taxon>Ascomycota</taxon>
        <taxon>Pezizomycotina</taxon>
        <taxon>Sordariomycetes</taxon>
        <taxon>Sordariomycetidae</taxon>
        <taxon>Sordariales</taxon>
        <taxon>Lasiosphaeriaceae</taxon>
        <taxon>Immersiella</taxon>
    </lineage>
</organism>